<dbReference type="Gene3D" id="1.20.1250.20">
    <property type="entry name" value="MFS general substrate transporter like domains"/>
    <property type="match status" value="1"/>
</dbReference>
<evidence type="ECO:0000256" key="6">
    <source>
        <dbReference type="SAM" id="Phobius"/>
    </source>
</evidence>
<dbReference type="Pfam" id="PF07690">
    <property type="entry name" value="MFS_1"/>
    <property type="match status" value="1"/>
</dbReference>
<comment type="subcellular location">
    <subcellularLocation>
        <location evidence="1">Cell membrane</location>
        <topology evidence="1">Multi-pass membrane protein</topology>
    </subcellularLocation>
</comment>
<dbReference type="SUPFAM" id="SSF103473">
    <property type="entry name" value="MFS general substrate transporter"/>
    <property type="match status" value="1"/>
</dbReference>
<feature type="transmembrane region" description="Helical" evidence="6">
    <location>
        <begin position="197"/>
        <end position="214"/>
    </location>
</feature>
<evidence type="ECO:0000256" key="1">
    <source>
        <dbReference type="ARBA" id="ARBA00004651"/>
    </source>
</evidence>
<evidence type="ECO:0000256" key="3">
    <source>
        <dbReference type="ARBA" id="ARBA00022989"/>
    </source>
</evidence>
<dbReference type="PROSITE" id="PS50850">
    <property type="entry name" value="MFS"/>
    <property type="match status" value="1"/>
</dbReference>
<keyword evidence="4 6" id="KW-0472">Membrane</keyword>
<reference evidence="8 9" key="1">
    <citation type="submission" date="2020-01" db="EMBL/GenBank/DDBJ databases">
        <title>Investigation of new actinobacteria for the biodesulphurisation of diesel fuel.</title>
        <authorList>
            <person name="Athi Narayanan S.M."/>
        </authorList>
    </citation>
    <scope>NUCLEOTIDE SEQUENCE [LARGE SCALE GENOMIC DNA]</scope>
    <source>
        <strain evidence="8 9">213E</strain>
    </source>
</reference>
<keyword evidence="9" id="KW-1185">Reference proteome</keyword>
<dbReference type="EMBL" id="JAADZU010000009">
    <property type="protein sequence ID" value="NDK88798.1"/>
    <property type="molecule type" value="Genomic_DNA"/>
</dbReference>
<feature type="transmembrane region" description="Helical" evidence="6">
    <location>
        <begin position="255"/>
        <end position="277"/>
    </location>
</feature>
<dbReference type="InterPro" id="IPR036259">
    <property type="entry name" value="MFS_trans_sf"/>
</dbReference>
<evidence type="ECO:0000259" key="7">
    <source>
        <dbReference type="PROSITE" id="PS50850"/>
    </source>
</evidence>
<feature type="transmembrane region" description="Helical" evidence="6">
    <location>
        <begin position="289"/>
        <end position="307"/>
    </location>
</feature>
<feature type="transmembrane region" description="Helical" evidence="6">
    <location>
        <begin position="342"/>
        <end position="367"/>
    </location>
</feature>
<dbReference type="PANTHER" id="PTHR23508:SF10">
    <property type="entry name" value="CARBOXYLIC ACID TRANSPORTER PROTEIN HOMOLOG"/>
    <property type="match status" value="1"/>
</dbReference>
<dbReference type="InterPro" id="IPR020846">
    <property type="entry name" value="MFS_dom"/>
</dbReference>
<dbReference type="GO" id="GO:0046943">
    <property type="term" value="F:carboxylic acid transmembrane transporter activity"/>
    <property type="evidence" value="ECO:0007669"/>
    <property type="project" value="TreeGrafter"/>
</dbReference>
<dbReference type="GO" id="GO:0005886">
    <property type="term" value="C:plasma membrane"/>
    <property type="evidence" value="ECO:0007669"/>
    <property type="project" value="UniProtKB-SubCell"/>
</dbReference>
<feature type="transmembrane region" description="Helical" evidence="6">
    <location>
        <begin position="114"/>
        <end position="134"/>
    </location>
</feature>
<gene>
    <name evidence="8" type="ORF">GYA93_04275</name>
</gene>
<dbReference type="AlphaFoldDB" id="A0A7K3LKR2"/>
<feature type="transmembrane region" description="Helical" evidence="6">
    <location>
        <begin position="319"/>
        <end position="336"/>
    </location>
</feature>
<sequence length="442" mass="47285">MSNEVPAAVPATSGDRQAPSGPVDSTARRRPGLLIRGVNRRAWQITLLSLGGWLLVNMDGSLFNLNYPLLQEDLGLSDNDIGNLYAIIYAVGAISTIISGPFMDRFGRKPVFQLCMFAAALGSLVTAGAGGFMILLLGRAITQAGATTEWMAGQVMVAEESPARSRGRLIGFAQIGYPLGFFAGSLLSWLIVPNFGWRWLFVVGVIPIFLLLWARRGVDETERFRLHSEAVTTTSSPAPGRFRQLFAADLRRSSILASTWHLVYAFGVAGILSYLPLVYTHYGVSMENLYVSSAIATGIAAVGYYLSSVVGDRIGRREAAALWLILGAGSGALLAFAGRDVIALTIFYSMVYFFTLGHITAAAGFAAEVFPTRVRATGANLVAGMEWVGFVAAGLAGPRMFNGIGFAWTLTIWLVICPLIAAACALGMKRVAPGATLEEIAR</sequence>
<feature type="transmembrane region" description="Helical" evidence="6">
    <location>
        <begin position="379"/>
        <end position="397"/>
    </location>
</feature>
<comment type="caution">
    <text evidence="8">The sequence shown here is derived from an EMBL/GenBank/DDBJ whole genome shotgun (WGS) entry which is preliminary data.</text>
</comment>
<dbReference type="InterPro" id="IPR011701">
    <property type="entry name" value="MFS"/>
</dbReference>
<keyword evidence="2 6" id="KW-0812">Transmembrane</keyword>
<feature type="transmembrane region" description="Helical" evidence="6">
    <location>
        <begin position="83"/>
        <end position="102"/>
    </location>
</feature>
<feature type="domain" description="Major facilitator superfamily (MFS) profile" evidence="7">
    <location>
        <begin position="45"/>
        <end position="432"/>
    </location>
</feature>
<evidence type="ECO:0000256" key="4">
    <source>
        <dbReference type="ARBA" id="ARBA00023136"/>
    </source>
</evidence>
<dbReference type="PANTHER" id="PTHR23508">
    <property type="entry name" value="CARBOXYLIC ACID TRANSPORTER PROTEIN HOMOLOG"/>
    <property type="match status" value="1"/>
</dbReference>
<keyword evidence="3 6" id="KW-1133">Transmembrane helix</keyword>
<evidence type="ECO:0000256" key="2">
    <source>
        <dbReference type="ARBA" id="ARBA00022692"/>
    </source>
</evidence>
<accession>A0A7K3LKR2</accession>
<proteinExistence type="predicted"/>
<name>A0A7K3LKR2_9ACTN</name>
<feature type="region of interest" description="Disordered" evidence="5">
    <location>
        <begin position="1"/>
        <end position="28"/>
    </location>
</feature>
<feature type="transmembrane region" description="Helical" evidence="6">
    <location>
        <begin position="403"/>
        <end position="426"/>
    </location>
</feature>
<organism evidence="8 9">
    <name type="scientific">Gordonia desulfuricans</name>
    <dbReference type="NCBI Taxonomy" id="89051"/>
    <lineage>
        <taxon>Bacteria</taxon>
        <taxon>Bacillati</taxon>
        <taxon>Actinomycetota</taxon>
        <taxon>Actinomycetes</taxon>
        <taxon>Mycobacteriales</taxon>
        <taxon>Gordoniaceae</taxon>
        <taxon>Gordonia</taxon>
    </lineage>
</organism>
<dbReference type="Proteomes" id="UP000466307">
    <property type="component" value="Unassembled WGS sequence"/>
</dbReference>
<evidence type="ECO:0000313" key="8">
    <source>
        <dbReference type="EMBL" id="NDK88798.1"/>
    </source>
</evidence>
<feature type="transmembrane region" description="Helical" evidence="6">
    <location>
        <begin position="169"/>
        <end position="191"/>
    </location>
</feature>
<protein>
    <submittedName>
        <fullName evidence="8">MFS transporter</fullName>
    </submittedName>
</protein>
<evidence type="ECO:0000256" key="5">
    <source>
        <dbReference type="SAM" id="MobiDB-lite"/>
    </source>
</evidence>
<evidence type="ECO:0000313" key="9">
    <source>
        <dbReference type="Proteomes" id="UP000466307"/>
    </source>
</evidence>